<dbReference type="PANTHER" id="PTHR47199">
    <property type="entry name" value="PHOTOSYSTEM II STABILITY/ASSEMBLY FACTOR HCF136, CHLOROPLASTIC"/>
    <property type="match status" value="1"/>
</dbReference>
<reference evidence="5 6" key="1">
    <citation type="submission" date="2018-05" db="EMBL/GenBank/DDBJ databases">
        <title>Freshwater and sediment microbial communities from various areas in North America, analyzing microbe dynamics in response to fracking.</title>
        <authorList>
            <person name="Lamendella R."/>
        </authorList>
    </citation>
    <scope>NUCLEOTIDE SEQUENCE [LARGE SCALE GENOMIC DNA]</scope>
    <source>
        <strain evidence="5 6">125B1</strain>
    </source>
</reference>
<keyword evidence="2" id="KW-0604">Photosystem II</keyword>
<dbReference type="InterPro" id="IPR028203">
    <property type="entry name" value="PSII_CF48-like_dom"/>
</dbReference>
<gene>
    <name evidence="5" type="ORF">DET45_10229</name>
</gene>
<name>A0A317QDL4_9GAMM</name>
<keyword evidence="6" id="KW-1185">Reference proteome</keyword>
<dbReference type="InterPro" id="IPR015943">
    <property type="entry name" value="WD40/YVTN_repeat-like_dom_sf"/>
</dbReference>
<evidence type="ECO:0000259" key="4">
    <source>
        <dbReference type="Pfam" id="PF14870"/>
    </source>
</evidence>
<accession>A0A317QDL4</accession>
<dbReference type="GO" id="GO:0015979">
    <property type="term" value="P:photosynthesis"/>
    <property type="evidence" value="ECO:0007669"/>
    <property type="project" value="UniProtKB-KW"/>
</dbReference>
<feature type="signal peptide" evidence="3">
    <location>
        <begin position="1"/>
        <end position="30"/>
    </location>
</feature>
<evidence type="ECO:0000256" key="1">
    <source>
        <dbReference type="ARBA" id="ARBA00022531"/>
    </source>
</evidence>
<organism evidence="5 6">
    <name type="scientific">Pseudidiomarina maritima</name>
    <dbReference type="NCBI Taxonomy" id="519453"/>
    <lineage>
        <taxon>Bacteria</taxon>
        <taxon>Pseudomonadati</taxon>
        <taxon>Pseudomonadota</taxon>
        <taxon>Gammaproteobacteria</taxon>
        <taxon>Alteromonadales</taxon>
        <taxon>Idiomarinaceae</taxon>
        <taxon>Pseudidiomarina</taxon>
    </lineage>
</organism>
<keyword evidence="3" id="KW-0732">Signal</keyword>
<keyword evidence="1" id="KW-0602">Photosynthesis</keyword>
<evidence type="ECO:0000313" key="5">
    <source>
        <dbReference type="EMBL" id="PWW15031.1"/>
    </source>
</evidence>
<protein>
    <submittedName>
        <fullName evidence="5">Photosystem II stability/assembly factor-like uncharacterized protein</fullName>
    </submittedName>
</protein>
<proteinExistence type="predicted"/>
<dbReference type="Gene3D" id="2.130.10.10">
    <property type="entry name" value="YVTN repeat-like/Quinoprotein amine dehydrogenase"/>
    <property type="match status" value="1"/>
</dbReference>
<evidence type="ECO:0000256" key="3">
    <source>
        <dbReference type="SAM" id="SignalP"/>
    </source>
</evidence>
<comment type="caution">
    <text evidence="5">The sequence shown here is derived from an EMBL/GenBank/DDBJ whole genome shotgun (WGS) entry which is preliminary data.</text>
</comment>
<dbReference type="AlphaFoldDB" id="A0A317QDL4"/>
<dbReference type="EMBL" id="QGTT01000002">
    <property type="protein sequence ID" value="PWW15031.1"/>
    <property type="molecule type" value="Genomic_DNA"/>
</dbReference>
<feature type="domain" description="Photosynthesis system II assembly factor Ycf48/Hcf136-like" evidence="4">
    <location>
        <begin position="191"/>
        <end position="268"/>
    </location>
</feature>
<dbReference type="RefSeq" id="WP_181394877.1">
    <property type="nucleotide sequence ID" value="NZ_QGTT01000002.1"/>
</dbReference>
<feature type="domain" description="Photosynthesis system II assembly factor Ycf48/Hcf136-like" evidence="4">
    <location>
        <begin position="77"/>
        <end position="125"/>
    </location>
</feature>
<dbReference type="PANTHER" id="PTHR47199:SF2">
    <property type="entry name" value="PHOTOSYSTEM II STABILITY_ASSEMBLY FACTOR HCF136, CHLOROPLASTIC"/>
    <property type="match status" value="1"/>
</dbReference>
<dbReference type="GO" id="GO:0009523">
    <property type="term" value="C:photosystem II"/>
    <property type="evidence" value="ECO:0007669"/>
    <property type="project" value="UniProtKB-KW"/>
</dbReference>
<dbReference type="Pfam" id="PF14870">
    <property type="entry name" value="PSII_BNR"/>
    <property type="match status" value="2"/>
</dbReference>
<sequence length="384" mass="40487">MIKATASAGAALTLLASAVATALSAPIASAEESSAYEVITAPAVMAKEAQRAVLSDIAEAGEADIAVGDYGIILRRTEQQWQQMPVPTSVFLSSVSFADAQHGWAVGHHGVIVGSSDGGQTWQRQLDGFTFIQLQQEYFATRIAQLTDEIAAAEADGADELIGDLEFALETAEFNLENAQFAEEEGPTKPFLDVLALTPEVVLVAGAYGSLLRSTDAGSSWQVLDGALENPDGYHLNSLTADSDYTYLAGESGLLFRSADQGSTWETLDSPYYGSFFGLHVDAEQRLWAFGLRGNIFVSEDQGESFSQISLQDPVNINAAIDAPDGGVYLVGNAGVIAWANAAGEVLESTHSSGAALTDVVLNDDGTLTMVGQRGLLTQPALRN</sequence>
<dbReference type="Proteomes" id="UP000246964">
    <property type="component" value="Unassembled WGS sequence"/>
</dbReference>
<evidence type="ECO:0000256" key="2">
    <source>
        <dbReference type="ARBA" id="ARBA00023276"/>
    </source>
</evidence>
<dbReference type="SUPFAM" id="SSF110296">
    <property type="entry name" value="Oligoxyloglucan reducing end-specific cellobiohydrolase"/>
    <property type="match status" value="1"/>
</dbReference>
<evidence type="ECO:0000313" key="6">
    <source>
        <dbReference type="Proteomes" id="UP000246964"/>
    </source>
</evidence>
<feature type="chain" id="PRO_5016264059" evidence="3">
    <location>
        <begin position="31"/>
        <end position="384"/>
    </location>
</feature>